<evidence type="ECO:0000256" key="2">
    <source>
        <dbReference type="ARBA" id="ARBA00022448"/>
    </source>
</evidence>
<evidence type="ECO:0000256" key="5">
    <source>
        <dbReference type="ARBA" id="ARBA00023136"/>
    </source>
</evidence>
<keyword evidence="2" id="KW-0813">Transport</keyword>
<dbReference type="InterPro" id="IPR051068">
    <property type="entry name" value="MFS_Domain-Containing_Protein"/>
</dbReference>
<dbReference type="AlphaFoldDB" id="A0A2G9UXZ9"/>
<evidence type="ECO:0000256" key="1">
    <source>
        <dbReference type="ARBA" id="ARBA00004127"/>
    </source>
</evidence>
<evidence type="ECO:0000313" key="8">
    <source>
        <dbReference type="Proteomes" id="UP000230423"/>
    </source>
</evidence>
<gene>
    <name evidence="7" type="ORF">TELCIR_02835</name>
</gene>
<comment type="subcellular location">
    <subcellularLocation>
        <location evidence="1">Endomembrane system</location>
        <topology evidence="1">Multi-pass membrane protein</topology>
    </subcellularLocation>
</comment>
<dbReference type="GO" id="GO:0022857">
    <property type="term" value="F:transmembrane transporter activity"/>
    <property type="evidence" value="ECO:0007669"/>
    <property type="project" value="InterPro"/>
</dbReference>
<evidence type="ECO:0000256" key="3">
    <source>
        <dbReference type="ARBA" id="ARBA00022692"/>
    </source>
</evidence>
<feature type="transmembrane region" description="Helical" evidence="6">
    <location>
        <begin position="64"/>
        <end position="86"/>
    </location>
</feature>
<feature type="transmembrane region" description="Helical" evidence="6">
    <location>
        <begin position="30"/>
        <end position="52"/>
    </location>
</feature>
<dbReference type="GO" id="GO:0005765">
    <property type="term" value="C:lysosomal membrane"/>
    <property type="evidence" value="ECO:0007669"/>
    <property type="project" value="TreeGrafter"/>
</dbReference>
<accession>A0A2G9UXZ9</accession>
<evidence type="ECO:0000256" key="4">
    <source>
        <dbReference type="ARBA" id="ARBA00022989"/>
    </source>
</evidence>
<feature type="transmembrane region" description="Helical" evidence="6">
    <location>
        <begin position="234"/>
        <end position="253"/>
    </location>
</feature>
<dbReference type="InterPro" id="IPR036259">
    <property type="entry name" value="MFS_trans_sf"/>
</dbReference>
<dbReference type="SUPFAM" id="SSF103473">
    <property type="entry name" value="MFS general substrate transporter"/>
    <property type="match status" value="1"/>
</dbReference>
<dbReference type="EMBL" id="KZ345175">
    <property type="protein sequence ID" value="PIO75139.1"/>
    <property type="molecule type" value="Genomic_DNA"/>
</dbReference>
<dbReference type="Pfam" id="PF07690">
    <property type="entry name" value="MFS_1"/>
    <property type="match status" value="1"/>
</dbReference>
<dbReference type="Proteomes" id="UP000230423">
    <property type="component" value="Unassembled WGS sequence"/>
</dbReference>
<keyword evidence="4 6" id="KW-1133">Transmembrane helix</keyword>
<dbReference type="PANTHER" id="PTHR23510:SF3">
    <property type="entry name" value="MAJOR FACILITATOR SUPERFAMILY DOMAIN-CONTAINING PROTEIN 8"/>
    <property type="match status" value="1"/>
</dbReference>
<dbReference type="PANTHER" id="PTHR23510">
    <property type="entry name" value="INNER MEMBRANE TRANSPORT PROTEIN YAJR"/>
    <property type="match status" value="1"/>
</dbReference>
<reference evidence="7 8" key="1">
    <citation type="submission" date="2015-09" db="EMBL/GenBank/DDBJ databases">
        <title>Draft genome of the parasitic nematode Teladorsagia circumcincta isolate WARC Sus (inbred).</title>
        <authorList>
            <person name="Mitreva M."/>
        </authorList>
    </citation>
    <scope>NUCLEOTIDE SEQUENCE [LARGE SCALE GENOMIC DNA]</scope>
    <source>
        <strain evidence="7 8">S</strain>
    </source>
</reference>
<keyword evidence="8" id="KW-1185">Reference proteome</keyword>
<evidence type="ECO:0008006" key="9">
    <source>
        <dbReference type="Google" id="ProtNLM"/>
    </source>
</evidence>
<dbReference type="OrthoDB" id="370281at2759"/>
<evidence type="ECO:0000313" key="7">
    <source>
        <dbReference type="EMBL" id="PIO75139.1"/>
    </source>
</evidence>
<feature type="transmembrane region" description="Helical" evidence="6">
    <location>
        <begin position="194"/>
        <end position="214"/>
    </location>
</feature>
<feature type="non-terminal residue" evidence="7">
    <location>
        <position position="1"/>
    </location>
</feature>
<dbReference type="GO" id="GO:0012505">
    <property type="term" value="C:endomembrane system"/>
    <property type="evidence" value="ECO:0007669"/>
    <property type="project" value="UniProtKB-SubCell"/>
</dbReference>
<keyword evidence="3 6" id="KW-0812">Transmembrane</keyword>
<dbReference type="InterPro" id="IPR011701">
    <property type="entry name" value="MFS"/>
</dbReference>
<name>A0A2G9UXZ9_TELCI</name>
<keyword evidence="5 6" id="KW-0472">Membrane</keyword>
<dbReference type="Gene3D" id="1.20.1250.20">
    <property type="entry name" value="MFS general substrate transporter like domains"/>
    <property type="match status" value="1"/>
</dbReference>
<sequence length="281" mass="31416">VKSDDCDNGDVTDWRSLTIASLDPNATESFFGWITAVYSLGQAVMCVGFGYWQNRIKQSRIPILAGLVLMFAGNLVYLLCGVTPFAPKWIMFVSRSVTGLGAGMVTVLRTYAVNASTVSDRSRSISLNSGSFALGLTIGPDEHMRFFALPKYDRWAMMICILTRFAQMFVITNLETLGAPISMTIFGWNKQQTVRYNSLMHGGFGFISFLIYAASVYYDIGKINLFAEYGPRPAWGMEIAFAGACALLWIIFYKRMVPLKLPKSFSAGEMFRNKHGMVYRF</sequence>
<protein>
    <recommendedName>
        <fullName evidence="9">Major facilitator superfamily (MFS) profile domain-containing protein</fullName>
    </recommendedName>
</protein>
<evidence type="ECO:0000256" key="6">
    <source>
        <dbReference type="SAM" id="Phobius"/>
    </source>
</evidence>
<proteinExistence type="predicted"/>
<organism evidence="7 8">
    <name type="scientific">Teladorsagia circumcincta</name>
    <name type="common">Brown stomach worm</name>
    <name type="synonym">Ostertagia circumcincta</name>
    <dbReference type="NCBI Taxonomy" id="45464"/>
    <lineage>
        <taxon>Eukaryota</taxon>
        <taxon>Metazoa</taxon>
        <taxon>Ecdysozoa</taxon>
        <taxon>Nematoda</taxon>
        <taxon>Chromadorea</taxon>
        <taxon>Rhabditida</taxon>
        <taxon>Rhabditina</taxon>
        <taxon>Rhabditomorpha</taxon>
        <taxon>Strongyloidea</taxon>
        <taxon>Trichostrongylidae</taxon>
        <taxon>Teladorsagia</taxon>
    </lineage>
</organism>